<dbReference type="GO" id="GO:0006099">
    <property type="term" value="P:tricarboxylic acid cycle"/>
    <property type="evidence" value="ECO:0007669"/>
    <property type="project" value="InterPro"/>
</dbReference>
<dbReference type="InterPro" id="IPR021135">
    <property type="entry name" value="PEP_COase"/>
</dbReference>
<reference evidence="3 4" key="1">
    <citation type="journal article" date="2014" name="Int. J. Syst. Evol. Microbiol.">
        <title>Complete genome sequence of Corynebacterium casei LMG S-19264T (=DSM 44701T), isolated from a smear-ripened cheese.</title>
        <authorList>
            <consortium name="US DOE Joint Genome Institute (JGI-PGF)"/>
            <person name="Walter F."/>
            <person name="Albersmeier A."/>
            <person name="Kalinowski J."/>
            <person name="Ruckert C."/>
        </authorList>
    </citation>
    <scope>NUCLEOTIDE SEQUENCE [LARGE SCALE GENOMIC DNA]</scope>
    <source>
        <strain evidence="3 4">CGMCC 1.12925</strain>
    </source>
</reference>
<evidence type="ECO:0000256" key="1">
    <source>
        <dbReference type="ARBA" id="ARBA00003670"/>
    </source>
</evidence>
<evidence type="ECO:0000313" key="4">
    <source>
        <dbReference type="Proteomes" id="UP000599688"/>
    </source>
</evidence>
<organism evidence="3 4">
    <name type="scientific">Psychroflexus salis</name>
    <dbReference type="NCBI Taxonomy" id="1526574"/>
    <lineage>
        <taxon>Bacteria</taxon>
        <taxon>Pseudomonadati</taxon>
        <taxon>Bacteroidota</taxon>
        <taxon>Flavobacteriia</taxon>
        <taxon>Flavobacteriales</taxon>
        <taxon>Flavobacteriaceae</taxon>
        <taxon>Psychroflexus</taxon>
    </lineage>
</organism>
<name>A0A916ZSD2_9FLAO</name>
<sequence>MQNLERLEKFRQLVKNKYLIYNSLFLNLPNENTSHTGIFIPLLHKLSKEGYAKDVEPKKIIEQFFQNHTDHLTKQEQFDLLFRMIQYIERQVVLFDSVEDAAFKSLKKQKLEEVLQPRNNSFEDLVEHFKNFSARVVFTAHPTQFYSNNVQGIMHELRLGIKADSITKIDSTLQQLAFTPFINRKKPTPFDEAQSIIFYLRYVYYDTLGGIYHNVTKRANLKPDFNPNLLELGFWPGGDRDGNPFVTAETTMEVASQLRVTIMKCYYNHLKVLMRKLTFSKVEEPLQKLKKKLYKQIFKKKNSLNSDEILKIMYKVRKLVVSDYNSLNVDLIDDYIGRVHLFGNHFATLDIRQDSSVHLEIMQSIFKKEFNVNYDDLSNEDKLYYLTEKSLQINPENYSDDLVVDTIKNVYQIKEIQKLNGKRGLHRYIISNSESIFDVLHVYALFKYCGYAPKDIHIDIVPLFETMDGMDNSEEVMNSLYENLIYKAHLQGRKKEQHIMLGFSDGTKDGGYLKANWEIYRTKERLTALSRNKGYQVVFFDGRGGPPARGGGKTHQFYAAQGNDIAKEKIQLTIQGQTITSVYGTQEQATYNFEQLLLAGVKAKGRKAWNPKHKSLMNKLADLSYQKYIELKSHDLFIPYLEDMTTLKYYGATNIGSRPTKRNKDAKLTLKDLRAIPFVGSWSLIRQNVPGYYGLGTALDQYRDDFSKIEELYHESTFFRSLILNSIMSMKKSYFPLTSYMKNDPVYGKFWKELRREYLLTKELVLKLTGQEKLMDNEELAKRSISMREQIILPLLTIQQFALQKIQDNDEDKVTYEKMVVRTLFGNINASRNSA</sequence>
<dbReference type="PANTHER" id="PTHR30523:SF6">
    <property type="entry name" value="PHOSPHOENOLPYRUVATE CARBOXYLASE"/>
    <property type="match status" value="1"/>
</dbReference>
<proteinExistence type="predicted"/>
<dbReference type="Proteomes" id="UP000599688">
    <property type="component" value="Unassembled WGS sequence"/>
</dbReference>
<dbReference type="GO" id="GO:0015977">
    <property type="term" value="P:carbon fixation"/>
    <property type="evidence" value="ECO:0007669"/>
    <property type="project" value="InterPro"/>
</dbReference>
<keyword evidence="4" id="KW-1185">Reference proteome</keyword>
<dbReference type="PRINTS" id="PR00150">
    <property type="entry name" value="PEPCARBXLASE"/>
</dbReference>
<dbReference type="AlphaFoldDB" id="A0A916ZSD2"/>
<dbReference type="GO" id="GO:0005829">
    <property type="term" value="C:cytosol"/>
    <property type="evidence" value="ECO:0007669"/>
    <property type="project" value="TreeGrafter"/>
</dbReference>
<comment type="function">
    <text evidence="1">Forms oxaloacetate, a four-carbon dicarboxylic acid source for the tricarboxylic acid cycle.</text>
</comment>
<evidence type="ECO:0000256" key="2">
    <source>
        <dbReference type="ARBA" id="ARBA00022419"/>
    </source>
</evidence>
<evidence type="ECO:0000313" key="3">
    <source>
        <dbReference type="EMBL" id="GGE11691.1"/>
    </source>
</evidence>
<dbReference type="InterPro" id="IPR015813">
    <property type="entry name" value="Pyrv/PenolPyrv_kinase-like_dom"/>
</dbReference>
<accession>A0A916ZSD2</accession>
<dbReference type="EMBL" id="BMGL01000006">
    <property type="protein sequence ID" value="GGE11691.1"/>
    <property type="molecule type" value="Genomic_DNA"/>
</dbReference>
<protein>
    <recommendedName>
        <fullName evidence="2">Phosphoenolpyruvate carboxylase</fullName>
    </recommendedName>
</protein>
<dbReference type="PANTHER" id="PTHR30523">
    <property type="entry name" value="PHOSPHOENOLPYRUVATE CARBOXYLASE"/>
    <property type="match status" value="1"/>
</dbReference>
<dbReference type="GO" id="GO:0008964">
    <property type="term" value="F:phosphoenolpyruvate carboxylase activity"/>
    <property type="evidence" value="ECO:0007669"/>
    <property type="project" value="InterPro"/>
</dbReference>
<dbReference type="SUPFAM" id="SSF51621">
    <property type="entry name" value="Phosphoenolpyruvate/pyruvate domain"/>
    <property type="match status" value="1"/>
</dbReference>
<dbReference type="Pfam" id="PF00311">
    <property type="entry name" value="PEPcase"/>
    <property type="match status" value="2"/>
</dbReference>
<comment type="caution">
    <text evidence="3">The sequence shown here is derived from an EMBL/GenBank/DDBJ whole genome shotgun (WGS) entry which is preliminary data.</text>
</comment>
<dbReference type="RefSeq" id="WP_188405855.1">
    <property type="nucleotide sequence ID" value="NZ_BMGL01000006.1"/>
</dbReference>
<gene>
    <name evidence="3" type="primary">ppc</name>
    <name evidence="3" type="ORF">GCM10010831_11430</name>
</gene>